<dbReference type="InterPro" id="IPR005804">
    <property type="entry name" value="FA_desaturase_dom"/>
</dbReference>
<evidence type="ECO:0000256" key="1">
    <source>
        <dbReference type="ARBA" id="ARBA00004370"/>
    </source>
</evidence>
<sequence length="432" mass="49343">MSAVTVTSSKNHDEGAASSNMRSTTIKQTDNIATLSKSEKLTAIDTYGNEFEAPDYSIGDILGAIPKHCYQRSAIKGLSYVARDIIAMVTAGYLANNYIPLIDNQWIRGGLWAAYTIFQGLQGTGLWVLAHECGHRAFSDYEWLDHLVGWVLHSFWLVPFFSWKFTHSKHHKATGHLTRDMVFVPPTKEQFLERNGAKSLAEITEDSPITSLCDLIKQQMGGWIVYLLTNVTGQTYEGWDNHWAVNHFNPTAPIFDAKDYYYIILSDLGILTQLVVLYFWYINYGGWNVLINWFLPYLGVNHWLVFITFLQHSDPMMPHYDASVWNFARGAAATIDREFPFIGPYLFHDIIETHVAHHYCSRIPFYNARDATEAIKKAMGKHYMFSNENMWVALWKTARWCNFVDGDNGVKMFRNVNHNGVKPIDVDGKVVG</sequence>
<reference evidence="10 11" key="1">
    <citation type="journal article" date="2023" name="Elife">
        <title>Identification of key yeast species and microbe-microbe interactions impacting larval growth of Drosophila in the wild.</title>
        <authorList>
            <person name="Mure A."/>
            <person name="Sugiura Y."/>
            <person name="Maeda R."/>
            <person name="Honda K."/>
            <person name="Sakurai N."/>
            <person name="Takahashi Y."/>
            <person name="Watada M."/>
            <person name="Katoh T."/>
            <person name="Gotoh A."/>
            <person name="Gotoh Y."/>
            <person name="Taniguchi I."/>
            <person name="Nakamura K."/>
            <person name="Hayashi T."/>
            <person name="Katayama T."/>
            <person name="Uemura T."/>
            <person name="Hattori Y."/>
        </authorList>
    </citation>
    <scope>NUCLEOTIDE SEQUENCE [LARGE SCALE GENOMIC DNA]</scope>
    <source>
        <strain evidence="10 11">SC-9</strain>
    </source>
</reference>
<dbReference type="EMBL" id="BTFZ01000002">
    <property type="protein sequence ID" value="GMM33615.1"/>
    <property type="molecule type" value="Genomic_DNA"/>
</dbReference>
<dbReference type="GO" id="GO:0006629">
    <property type="term" value="P:lipid metabolic process"/>
    <property type="evidence" value="ECO:0007669"/>
    <property type="project" value="InterPro"/>
</dbReference>
<gene>
    <name evidence="10" type="ORF">DASC09_009400</name>
</gene>
<organism evidence="10 11">
    <name type="scientific">Saccharomycopsis crataegensis</name>
    <dbReference type="NCBI Taxonomy" id="43959"/>
    <lineage>
        <taxon>Eukaryota</taxon>
        <taxon>Fungi</taxon>
        <taxon>Dikarya</taxon>
        <taxon>Ascomycota</taxon>
        <taxon>Saccharomycotina</taxon>
        <taxon>Saccharomycetes</taxon>
        <taxon>Saccharomycopsidaceae</taxon>
        <taxon>Saccharomycopsis</taxon>
    </lineage>
</organism>
<evidence type="ECO:0000256" key="2">
    <source>
        <dbReference type="ARBA" id="ARBA00005189"/>
    </source>
</evidence>
<dbReference type="InterPro" id="IPR021863">
    <property type="entry name" value="FAS_N"/>
</dbReference>
<dbReference type="Pfam" id="PF00487">
    <property type="entry name" value="FA_desaturase"/>
    <property type="match status" value="1"/>
</dbReference>
<dbReference type="Proteomes" id="UP001360560">
    <property type="component" value="Unassembled WGS sequence"/>
</dbReference>
<evidence type="ECO:0000313" key="10">
    <source>
        <dbReference type="EMBL" id="GMM33615.1"/>
    </source>
</evidence>
<dbReference type="GeneID" id="90071594"/>
<accession>A0AAV5QGN3</accession>
<feature type="transmembrane region" description="Helical" evidence="7">
    <location>
        <begin position="260"/>
        <end position="281"/>
    </location>
</feature>
<evidence type="ECO:0000259" key="9">
    <source>
        <dbReference type="Pfam" id="PF11960"/>
    </source>
</evidence>
<feature type="domain" description="Fatty acid desaturase N-terminal" evidence="9">
    <location>
        <begin position="38"/>
        <end position="89"/>
    </location>
</feature>
<keyword evidence="4" id="KW-0560">Oxidoreductase</keyword>
<protein>
    <recommendedName>
        <fullName evidence="12">Fatty acid desaturase domain-containing protein</fullName>
    </recommendedName>
</protein>
<evidence type="ECO:0000256" key="7">
    <source>
        <dbReference type="SAM" id="Phobius"/>
    </source>
</evidence>
<evidence type="ECO:0000313" key="11">
    <source>
        <dbReference type="Proteomes" id="UP001360560"/>
    </source>
</evidence>
<evidence type="ECO:0000256" key="5">
    <source>
        <dbReference type="ARBA" id="ARBA00023136"/>
    </source>
</evidence>
<comment type="similarity">
    <text evidence="3">Belongs to the fatty acid desaturase type 1 family.</text>
</comment>
<keyword evidence="7" id="KW-1133">Transmembrane helix</keyword>
<evidence type="ECO:0000256" key="4">
    <source>
        <dbReference type="ARBA" id="ARBA00023002"/>
    </source>
</evidence>
<dbReference type="AlphaFoldDB" id="A0AAV5QGN3"/>
<evidence type="ECO:0008006" key="12">
    <source>
        <dbReference type="Google" id="ProtNLM"/>
    </source>
</evidence>
<comment type="pathway">
    <text evidence="2">Lipid metabolism.</text>
</comment>
<comment type="caution">
    <text evidence="10">The sequence shown here is derived from an EMBL/GenBank/DDBJ whole genome shotgun (WGS) entry which is preliminary data.</text>
</comment>
<feature type="domain" description="Fatty acid desaturase" evidence="8">
    <location>
        <begin position="112"/>
        <end position="384"/>
    </location>
</feature>
<dbReference type="InterPro" id="IPR012171">
    <property type="entry name" value="Fatty_acid_desaturase"/>
</dbReference>
<comment type="subcellular location">
    <subcellularLocation>
        <location evidence="1">Membrane</location>
    </subcellularLocation>
</comment>
<dbReference type="GO" id="GO:0016020">
    <property type="term" value="C:membrane"/>
    <property type="evidence" value="ECO:0007669"/>
    <property type="project" value="UniProtKB-SubCell"/>
</dbReference>
<evidence type="ECO:0000259" key="8">
    <source>
        <dbReference type="Pfam" id="PF00487"/>
    </source>
</evidence>
<dbReference type="GO" id="GO:0016717">
    <property type="term" value="F:oxidoreductase activity, acting on paired donors, with oxidation of a pair of donors resulting in the reduction of molecular oxygen to two molecules of water"/>
    <property type="evidence" value="ECO:0007669"/>
    <property type="project" value="InterPro"/>
</dbReference>
<dbReference type="CDD" id="cd03507">
    <property type="entry name" value="Delta12-FADS-like"/>
    <property type="match status" value="1"/>
</dbReference>
<proteinExistence type="inferred from homology"/>
<feature type="region of interest" description="Disordered" evidence="6">
    <location>
        <begin position="1"/>
        <end position="23"/>
    </location>
</feature>
<dbReference type="Pfam" id="PF11960">
    <property type="entry name" value="DUF3474"/>
    <property type="match status" value="1"/>
</dbReference>
<dbReference type="PANTHER" id="PTHR32100">
    <property type="entry name" value="OMEGA-6 FATTY ACID DESATURASE, CHLOROPLASTIC"/>
    <property type="match status" value="1"/>
</dbReference>
<dbReference type="RefSeq" id="XP_064850615.1">
    <property type="nucleotide sequence ID" value="XM_064994543.1"/>
</dbReference>
<keyword evidence="7" id="KW-0812">Transmembrane</keyword>
<keyword evidence="11" id="KW-1185">Reference proteome</keyword>
<feature type="transmembrane region" description="Helical" evidence="7">
    <location>
        <begin position="293"/>
        <end position="310"/>
    </location>
</feature>
<keyword evidence="5 7" id="KW-0472">Membrane</keyword>
<evidence type="ECO:0000256" key="3">
    <source>
        <dbReference type="ARBA" id="ARBA00009295"/>
    </source>
</evidence>
<evidence type="ECO:0000256" key="6">
    <source>
        <dbReference type="SAM" id="MobiDB-lite"/>
    </source>
</evidence>
<name>A0AAV5QGN3_9ASCO</name>